<dbReference type="InterPro" id="IPR016169">
    <property type="entry name" value="FAD-bd_PCMH_sub2"/>
</dbReference>
<dbReference type="GO" id="GO:0071949">
    <property type="term" value="F:FAD binding"/>
    <property type="evidence" value="ECO:0007669"/>
    <property type="project" value="InterPro"/>
</dbReference>
<organism evidence="7 8">
    <name type="scientific">Polymorphospora rubra</name>
    <dbReference type="NCBI Taxonomy" id="338584"/>
    <lineage>
        <taxon>Bacteria</taxon>
        <taxon>Bacillati</taxon>
        <taxon>Actinomycetota</taxon>
        <taxon>Actinomycetes</taxon>
        <taxon>Micromonosporales</taxon>
        <taxon>Micromonosporaceae</taxon>
        <taxon>Polymorphospora</taxon>
    </lineage>
</organism>
<dbReference type="InterPro" id="IPR036318">
    <property type="entry name" value="FAD-bd_PCMH-like_sf"/>
</dbReference>
<dbReference type="PROSITE" id="PS51387">
    <property type="entry name" value="FAD_PCMH"/>
    <property type="match status" value="1"/>
</dbReference>
<evidence type="ECO:0000256" key="1">
    <source>
        <dbReference type="ARBA" id="ARBA00001974"/>
    </source>
</evidence>
<sequence length="472" mass="51273">MVGIDWSSLRQSLDGQLLLDSDPAYEWTRKPFIARFDEILPQAVVMCATHQDVVEALAFARRNDIDFAVRSGGHCFAGFSSSRGMVVNVTPMAQVKVDGSRVEVGAGIRIGAMTNALIDHGLVVPGGSCPSVGVGGTTLGGGIGVLGRLYGLTLDHVVAAEVVLADGTVVTADAERHPDLFWALRGAGAGNFGVVTALTFDARPAPRMTNFYIEWDFQDAAEVLKAWQRWAPSAPEEMTAGLGFTAMDDLDEPAVAELFGAMVGTESDAMKLIGELVERCGREPARVNCREMDYRETALYQAGLLSAVNNQVVETPQGQIERQGCRFTKGEFFDGPIADEAIDRLAEVFVAGRTAGEVRGLELAPWGGGYARTDRHATAFVHRDTSFSLKHAVMVTPEASQGAKEAAYRWVTESWSAVHPWGSGRVYPNFPDPDLTNWGDAYYGENFARLKRIKSQYDPQNLFRFEQSIPLG</sequence>
<reference evidence="7" key="1">
    <citation type="submission" date="2020-08" db="EMBL/GenBank/DDBJ databases">
        <title>Whole genome shotgun sequence of Polymorphospora rubra NBRC 101157.</title>
        <authorList>
            <person name="Komaki H."/>
            <person name="Tamura T."/>
        </authorList>
    </citation>
    <scope>NUCLEOTIDE SEQUENCE</scope>
    <source>
        <strain evidence="7">NBRC 101157</strain>
    </source>
</reference>
<keyword evidence="4" id="KW-0274">FAD</keyword>
<dbReference type="Gene3D" id="3.40.462.20">
    <property type="match status" value="1"/>
</dbReference>
<evidence type="ECO:0000313" key="8">
    <source>
        <dbReference type="Proteomes" id="UP000680866"/>
    </source>
</evidence>
<dbReference type="RefSeq" id="WP_212825462.1">
    <property type="nucleotide sequence ID" value="NZ_AP023359.1"/>
</dbReference>
<comment type="similarity">
    <text evidence="2">Belongs to the oxygen-dependent FAD-linked oxidoreductase family.</text>
</comment>
<evidence type="ECO:0000256" key="2">
    <source>
        <dbReference type="ARBA" id="ARBA00005466"/>
    </source>
</evidence>
<dbReference type="AlphaFoldDB" id="A0A810MX84"/>
<dbReference type="InterPro" id="IPR050416">
    <property type="entry name" value="FAD-linked_Oxidoreductase"/>
</dbReference>
<keyword evidence="5" id="KW-0560">Oxidoreductase</keyword>
<keyword evidence="3" id="KW-0285">Flavoprotein</keyword>
<evidence type="ECO:0000313" key="7">
    <source>
        <dbReference type="EMBL" id="BCJ65786.1"/>
    </source>
</evidence>
<proteinExistence type="inferred from homology"/>
<dbReference type="SUPFAM" id="SSF56176">
    <property type="entry name" value="FAD-binding/transporter-associated domain-like"/>
    <property type="match status" value="1"/>
</dbReference>
<dbReference type="PANTHER" id="PTHR42973:SF39">
    <property type="entry name" value="FAD-BINDING PCMH-TYPE DOMAIN-CONTAINING PROTEIN"/>
    <property type="match status" value="1"/>
</dbReference>
<comment type="cofactor">
    <cofactor evidence="1">
        <name>FAD</name>
        <dbReference type="ChEBI" id="CHEBI:57692"/>
    </cofactor>
</comment>
<dbReference type="InterPro" id="IPR006094">
    <property type="entry name" value="Oxid_FAD_bind_N"/>
</dbReference>
<dbReference type="Gene3D" id="3.30.465.10">
    <property type="match status" value="1"/>
</dbReference>
<dbReference type="Proteomes" id="UP000680866">
    <property type="component" value="Chromosome"/>
</dbReference>
<dbReference type="Gene3D" id="3.30.43.10">
    <property type="entry name" value="Uridine Diphospho-n-acetylenolpyruvylglucosamine Reductase, domain 2"/>
    <property type="match status" value="1"/>
</dbReference>
<dbReference type="GO" id="GO:0016491">
    <property type="term" value="F:oxidoreductase activity"/>
    <property type="evidence" value="ECO:0007669"/>
    <property type="project" value="UniProtKB-KW"/>
</dbReference>
<dbReference type="InterPro" id="IPR016167">
    <property type="entry name" value="FAD-bd_PCMH_sub1"/>
</dbReference>
<name>A0A810MX84_9ACTN</name>
<protein>
    <submittedName>
        <fullName evidence="7">Putative FAD-linked oxidoreductase YgaK</fullName>
    </submittedName>
</protein>
<evidence type="ECO:0000256" key="5">
    <source>
        <dbReference type="ARBA" id="ARBA00023002"/>
    </source>
</evidence>
<accession>A0A810MX84</accession>
<keyword evidence="8" id="KW-1185">Reference proteome</keyword>
<dbReference type="PANTHER" id="PTHR42973">
    <property type="entry name" value="BINDING OXIDOREDUCTASE, PUTATIVE (AFU_ORTHOLOGUE AFUA_1G17690)-RELATED"/>
    <property type="match status" value="1"/>
</dbReference>
<dbReference type="EMBL" id="AP023359">
    <property type="protein sequence ID" value="BCJ65786.1"/>
    <property type="molecule type" value="Genomic_DNA"/>
</dbReference>
<dbReference type="InterPro" id="IPR012951">
    <property type="entry name" value="BBE"/>
</dbReference>
<evidence type="ECO:0000256" key="4">
    <source>
        <dbReference type="ARBA" id="ARBA00022827"/>
    </source>
</evidence>
<gene>
    <name evidence="7" type="primary">ygaK</name>
    <name evidence="7" type="ORF">Prubr_28070</name>
</gene>
<feature type="domain" description="FAD-binding PCMH-type" evidence="6">
    <location>
        <begin position="37"/>
        <end position="205"/>
    </location>
</feature>
<dbReference type="Pfam" id="PF08031">
    <property type="entry name" value="BBE"/>
    <property type="match status" value="1"/>
</dbReference>
<dbReference type="InterPro" id="IPR016166">
    <property type="entry name" value="FAD-bd_PCMH"/>
</dbReference>
<evidence type="ECO:0000256" key="3">
    <source>
        <dbReference type="ARBA" id="ARBA00022630"/>
    </source>
</evidence>
<dbReference type="KEGG" id="pry:Prubr_28070"/>
<dbReference type="Pfam" id="PF01565">
    <property type="entry name" value="FAD_binding_4"/>
    <property type="match status" value="1"/>
</dbReference>
<evidence type="ECO:0000259" key="6">
    <source>
        <dbReference type="PROSITE" id="PS51387"/>
    </source>
</evidence>